<comment type="caution">
    <text evidence="4">The sequence shown here is derived from an EMBL/GenBank/DDBJ whole genome shotgun (WGS) entry which is preliminary data.</text>
</comment>
<dbReference type="GO" id="GO:0003723">
    <property type="term" value="F:RNA binding"/>
    <property type="evidence" value="ECO:0007669"/>
    <property type="project" value="UniProtKB-UniRule"/>
</dbReference>
<dbReference type="GO" id="GO:0008360">
    <property type="term" value="P:regulation of cell shape"/>
    <property type="evidence" value="ECO:0007669"/>
    <property type="project" value="UniProtKB-KW"/>
</dbReference>
<dbReference type="InterPro" id="IPR020627">
    <property type="entry name" value="KhpA"/>
</dbReference>
<evidence type="ECO:0000256" key="2">
    <source>
        <dbReference type="ARBA" id="ARBA00022884"/>
    </source>
</evidence>
<keyword evidence="3" id="KW-0961">Cell wall biogenesis/degradation</keyword>
<keyword evidence="1 3" id="KW-0963">Cytoplasm</keyword>
<protein>
    <recommendedName>
        <fullName evidence="3">RNA-binding protein KhpA</fullName>
    </recommendedName>
    <alternativeName>
        <fullName evidence="3">KH-domain protein A</fullName>
    </alternativeName>
</protein>
<dbReference type="HAMAP" id="MF_00088">
    <property type="entry name" value="KhpA"/>
    <property type="match status" value="1"/>
</dbReference>
<accession>A0A7C3N521</accession>
<evidence type="ECO:0000256" key="1">
    <source>
        <dbReference type="ARBA" id="ARBA00022490"/>
    </source>
</evidence>
<dbReference type="GO" id="GO:0071555">
    <property type="term" value="P:cell wall organization"/>
    <property type="evidence" value="ECO:0007669"/>
    <property type="project" value="UniProtKB-KW"/>
</dbReference>
<dbReference type="InterPro" id="IPR015946">
    <property type="entry name" value="KH_dom-like_a/b"/>
</dbReference>
<evidence type="ECO:0000256" key="3">
    <source>
        <dbReference type="HAMAP-Rule" id="MF_00088"/>
    </source>
</evidence>
<dbReference type="EMBL" id="DSTT01000002">
    <property type="protein sequence ID" value="HFK23377.1"/>
    <property type="molecule type" value="Genomic_DNA"/>
</dbReference>
<dbReference type="SUPFAM" id="SSF54814">
    <property type="entry name" value="Prokaryotic type KH domain (KH-domain type II)"/>
    <property type="match status" value="1"/>
</dbReference>
<dbReference type="InterPro" id="IPR009019">
    <property type="entry name" value="KH_sf_prok-type"/>
</dbReference>
<dbReference type="Pfam" id="PF13083">
    <property type="entry name" value="KH_KhpA-B"/>
    <property type="match status" value="1"/>
</dbReference>
<comment type="function">
    <text evidence="3">A probable RNA chaperone. Forms a complex with KhpB which binds to cellular RNA and controls its expression. Plays a role in peptidoglycan (PG) homeostasis and cell length regulation.</text>
</comment>
<dbReference type="Gene3D" id="3.30.300.20">
    <property type="match status" value="1"/>
</dbReference>
<comment type="similarity">
    <text evidence="3">Belongs to the KhpA RNA-binding protein family.</text>
</comment>
<comment type="subcellular location">
    <subcellularLocation>
        <location evidence="3">Cytoplasm</location>
    </subcellularLocation>
</comment>
<dbReference type="GO" id="GO:0005737">
    <property type="term" value="C:cytoplasm"/>
    <property type="evidence" value="ECO:0007669"/>
    <property type="project" value="UniProtKB-SubCell"/>
</dbReference>
<gene>
    <name evidence="3" type="primary">khpA</name>
    <name evidence="4" type="ORF">ENS15_01800</name>
</gene>
<keyword evidence="3" id="KW-0133">Cell shape</keyword>
<dbReference type="PANTHER" id="PTHR34654">
    <property type="entry name" value="UPF0109 PROTEIN SCO5592"/>
    <property type="match status" value="1"/>
</dbReference>
<name>A0A7C3N521_UNCW3</name>
<dbReference type="PANTHER" id="PTHR34654:SF1">
    <property type="entry name" value="RNA-BINDING PROTEIN KHPA"/>
    <property type="match status" value="1"/>
</dbReference>
<dbReference type="CDD" id="cd22533">
    <property type="entry name" value="KH-II_YlqC-like"/>
    <property type="match status" value="1"/>
</dbReference>
<dbReference type="AlphaFoldDB" id="A0A7C3N521"/>
<sequence length="76" mass="8444">MKSLLEYIVKSLVDNPEKVKIHVCEGKKTTLYEIEIDKEDIGKVIGKDGATLDAINTLLSVSSVKNNRKSVLEIID</sequence>
<comment type="subunit">
    <text evidence="3">Forms a complex with KhpB.</text>
</comment>
<dbReference type="GO" id="GO:0009252">
    <property type="term" value="P:peptidoglycan biosynthetic process"/>
    <property type="evidence" value="ECO:0007669"/>
    <property type="project" value="UniProtKB-UniRule"/>
</dbReference>
<evidence type="ECO:0000313" key="4">
    <source>
        <dbReference type="EMBL" id="HFK23377.1"/>
    </source>
</evidence>
<proteinExistence type="inferred from homology"/>
<dbReference type="PROSITE" id="PS50084">
    <property type="entry name" value="KH_TYPE_1"/>
    <property type="match status" value="1"/>
</dbReference>
<organism evidence="4">
    <name type="scientific">candidate division WOR-3 bacterium</name>
    <dbReference type="NCBI Taxonomy" id="2052148"/>
    <lineage>
        <taxon>Bacteria</taxon>
        <taxon>Bacteria division WOR-3</taxon>
    </lineage>
</organism>
<keyword evidence="3" id="KW-0143">Chaperone</keyword>
<reference evidence="4" key="1">
    <citation type="journal article" date="2020" name="mSystems">
        <title>Genome- and Community-Level Interaction Insights into Carbon Utilization and Element Cycling Functions of Hydrothermarchaeota in Hydrothermal Sediment.</title>
        <authorList>
            <person name="Zhou Z."/>
            <person name="Liu Y."/>
            <person name="Xu W."/>
            <person name="Pan J."/>
            <person name="Luo Z.H."/>
            <person name="Li M."/>
        </authorList>
    </citation>
    <scope>NUCLEOTIDE SEQUENCE [LARGE SCALE GENOMIC DNA]</scope>
    <source>
        <strain evidence="4">SpSt-464</strain>
    </source>
</reference>
<keyword evidence="2 3" id="KW-0694">RNA-binding</keyword>